<protein>
    <submittedName>
        <fullName evidence="1">Ferric iron reductase protein FhuF</fullName>
    </submittedName>
</protein>
<evidence type="ECO:0000313" key="1">
    <source>
        <dbReference type="EMBL" id="TDQ40759.1"/>
    </source>
</evidence>
<dbReference type="EMBL" id="SNYJ01000005">
    <property type="protein sequence ID" value="TDQ40759.1"/>
    <property type="molecule type" value="Genomic_DNA"/>
</dbReference>
<comment type="caution">
    <text evidence="1">The sequence shown here is derived from an EMBL/GenBank/DDBJ whole genome shotgun (WGS) entry which is preliminary data.</text>
</comment>
<dbReference type="AlphaFoldDB" id="A0A4R6U7N9"/>
<dbReference type="RefSeq" id="WP_133579957.1">
    <property type="nucleotide sequence ID" value="NZ_SNYJ01000005.1"/>
</dbReference>
<reference evidence="1 2" key="1">
    <citation type="submission" date="2019-03" db="EMBL/GenBank/DDBJ databases">
        <title>Genomic Encyclopedia of Type Strains, Phase IV (KMG-IV): sequencing the most valuable type-strain genomes for metagenomic binning, comparative biology and taxonomic classification.</title>
        <authorList>
            <person name="Goeker M."/>
        </authorList>
    </citation>
    <scope>NUCLEOTIDE SEQUENCE [LARGE SCALE GENOMIC DNA]</scope>
    <source>
        <strain evidence="1 2">DSM 28697</strain>
    </source>
</reference>
<name>A0A4R6U7N9_9BACI</name>
<sequence length="256" mass="28747">MTATVCPESMDLEALLRQTFVTELRKEGISLRPSYRVSDLLDSVTLRTLIELQRIELGDPDDVVIGTMFAKRYSVYMMAGAAAFSLYDTPLSLRHDNVAIYPSSGATMHYETELADVSGTTLQDADRRESFPAYITQMEEHLAPLFAVVSAETGAHSTVLWSLVAHNIQSMYLRLTDPAQTSLSEKRRQQIVADQSDLLDSRDQTKLGIKLRRFVPQEGHAMLLRKHCCLAFKTRQSGIGHGYCSTCPRQSKRSRK</sequence>
<accession>A0A4R6U7N9</accession>
<proteinExistence type="predicted"/>
<evidence type="ECO:0000313" key="2">
    <source>
        <dbReference type="Proteomes" id="UP000295632"/>
    </source>
</evidence>
<dbReference type="Proteomes" id="UP000295632">
    <property type="component" value="Unassembled WGS sequence"/>
</dbReference>
<organism evidence="1 2">
    <name type="scientific">Aureibacillus halotolerans</name>
    <dbReference type="NCBI Taxonomy" id="1508390"/>
    <lineage>
        <taxon>Bacteria</taxon>
        <taxon>Bacillati</taxon>
        <taxon>Bacillota</taxon>
        <taxon>Bacilli</taxon>
        <taxon>Bacillales</taxon>
        <taxon>Bacillaceae</taxon>
        <taxon>Aureibacillus</taxon>
    </lineage>
</organism>
<keyword evidence="2" id="KW-1185">Reference proteome</keyword>
<dbReference type="OrthoDB" id="5870636at2"/>
<gene>
    <name evidence="1" type="ORF">EV213_105105</name>
</gene>